<sequence length="152" mass="15880">MLRAWIAAVALLLSPAAAYAQAVPQAYKANCQMCHQSAAQGVPGVYPRLAGRMDKVAASEDGRRYLIAVLLHGQTGRIMVDGKPLSGAMLPYARLADKDLADILTYISTAGARAKARPFTPAEVAAVRAAPKLAAAKVGEERGRLATAGIVP</sequence>
<dbReference type="SUPFAM" id="SSF46626">
    <property type="entry name" value="Cytochrome c"/>
    <property type="match status" value="1"/>
</dbReference>
<dbReference type="Gene3D" id="1.10.760.10">
    <property type="entry name" value="Cytochrome c-like domain"/>
    <property type="match status" value="1"/>
</dbReference>
<feature type="signal peptide" evidence="5">
    <location>
        <begin position="1"/>
        <end position="20"/>
    </location>
</feature>
<keyword evidence="5" id="KW-0732">Signal</keyword>
<dbReference type="GO" id="GO:0020037">
    <property type="term" value="F:heme binding"/>
    <property type="evidence" value="ECO:0007669"/>
    <property type="project" value="InterPro"/>
</dbReference>
<name>A0A1S1HIF2_9SPHN</name>
<evidence type="ECO:0000256" key="2">
    <source>
        <dbReference type="ARBA" id="ARBA00022723"/>
    </source>
</evidence>
<evidence type="ECO:0000313" key="8">
    <source>
        <dbReference type="Proteomes" id="UP000179467"/>
    </source>
</evidence>
<proteinExistence type="predicted"/>
<feature type="domain" description="Cytochrome c" evidence="6">
    <location>
        <begin position="18"/>
        <end position="111"/>
    </location>
</feature>
<organism evidence="7 8">
    <name type="scientific">Edaphosphingomonas haloaromaticamans</name>
    <dbReference type="NCBI Taxonomy" id="653954"/>
    <lineage>
        <taxon>Bacteria</taxon>
        <taxon>Pseudomonadati</taxon>
        <taxon>Pseudomonadota</taxon>
        <taxon>Alphaproteobacteria</taxon>
        <taxon>Sphingomonadales</taxon>
        <taxon>Rhizorhabdaceae</taxon>
        <taxon>Edaphosphingomonas</taxon>
    </lineage>
</organism>
<keyword evidence="1 4" id="KW-0349">Heme</keyword>
<dbReference type="RefSeq" id="WP_070934809.1">
    <property type="nucleotide sequence ID" value="NZ_MIPT01000001.1"/>
</dbReference>
<dbReference type="GO" id="GO:0009055">
    <property type="term" value="F:electron transfer activity"/>
    <property type="evidence" value="ECO:0007669"/>
    <property type="project" value="InterPro"/>
</dbReference>
<protein>
    <submittedName>
        <fullName evidence="7">Cytochrome c-552</fullName>
    </submittedName>
</protein>
<feature type="chain" id="PRO_5010372800" evidence="5">
    <location>
        <begin position="21"/>
        <end position="152"/>
    </location>
</feature>
<dbReference type="InterPro" id="IPR036909">
    <property type="entry name" value="Cyt_c-like_dom_sf"/>
</dbReference>
<keyword evidence="8" id="KW-1185">Reference proteome</keyword>
<evidence type="ECO:0000259" key="6">
    <source>
        <dbReference type="PROSITE" id="PS51007"/>
    </source>
</evidence>
<dbReference type="Pfam" id="PF00034">
    <property type="entry name" value="Cytochrom_C"/>
    <property type="match status" value="1"/>
</dbReference>
<dbReference type="Proteomes" id="UP000179467">
    <property type="component" value="Unassembled WGS sequence"/>
</dbReference>
<dbReference type="GO" id="GO:0046872">
    <property type="term" value="F:metal ion binding"/>
    <property type="evidence" value="ECO:0007669"/>
    <property type="project" value="UniProtKB-KW"/>
</dbReference>
<keyword evidence="2 4" id="KW-0479">Metal-binding</keyword>
<evidence type="ECO:0000256" key="5">
    <source>
        <dbReference type="SAM" id="SignalP"/>
    </source>
</evidence>
<dbReference type="PROSITE" id="PS51007">
    <property type="entry name" value="CYTC"/>
    <property type="match status" value="1"/>
</dbReference>
<dbReference type="PANTHER" id="PTHR35008:SF9">
    <property type="entry name" value="CYTOCHROME C DOMAIN-CONTAINING PROTEIN"/>
    <property type="match status" value="1"/>
</dbReference>
<evidence type="ECO:0000256" key="3">
    <source>
        <dbReference type="ARBA" id="ARBA00023004"/>
    </source>
</evidence>
<dbReference type="AlphaFoldDB" id="A0A1S1HIF2"/>
<comment type="caution">
    <text evidence="7">The sequence shown here is derived from an EMBL/GenBank/DDBJ whole genome shotgun (WGS) entry which is preliminary data.</text>
</comment>
<evidence type="ECO:0000256" key="4">
    <source>
        <dbReference type="PROSITE-ProRule" id="PRU00433"/>
    </source>
</evidence>
<evidence type="ECO:0000313" key="7">
    <source>
        <dbReference type="EMBL" id="OHT21838.1"/>
    </source>
</evidence>
<dbReference type="PANTHER" id="PTHR35008">
    <property type="entry name" value="BLL4482 PROTEIN-RELATED"/>
    <property type="match status" value="1"/>
</dbReference>
<dbReference type="OrthoDB" id="70223at2"/>
<keyword evidence="3 4" id="KW-0408">Iron</keyword>
<reference evidence="7 8" key="1">
    <citation type="submission" date="2016-09" db="EMBL/GenBank/DDBJ databases">
        <title>Metabolic pathway, cell adaptation mechanisms and a novel monoxygenase revealed through proteogenomic-transcription analysis of a Sphingomonas haloaromaticamans strain degrading the fungicide ortho-phenylphenol.</title>
        <authorList>
            <person name="Perruchon C."/>
            <person name="Papadopoulou E.S."/>
            <person name="Rousidou C."/>
            <person name="Vasileiadis S."/>
            <person name="Tanou G."/>
            <person name="Amoutzias G."/>
            <person name="Molassiotis A."/>
            <person name="Karpouzas D.G."/>
        </authorList>
    </citation>
    <scope>NUCLEOTIDE SEQUENCE [LARGE SCALE GENOMIC DNA]</scope>
    <source>
        <strain evidence="7 8">P3</strain>
    </source>
</reference>
<dbReference type="InterPro" id="IPR051459">
    <property type="entry name" value="Cytochrome_c-type_DH"/>
</dbReference>
<evidence type="ECO:0000256" key="1">
    <source>
        <dbReference type="ARBA" id="ARBA00022617"/>
    </source>
</evidence>
<gene>
    <name evidence="7" type="primary">cycA_2</name>
    <name evidence="7" type="ORF">BHE75_03849</name>
</gene>
<dbReference type="EMBL" id="MIPT01000001">
    <property type="protein sequence ID" value="OHT21838.1"/>
    <property type="molecule type" value="Genomic_DNA"/>
</dbReference>
<accession>A0A1S1HIF2</accession>
<dbReference type="InterPro" id="IPR009056">
    <property type="entry name" value="Cyt_c-like_dom"/>
</dbReference>